<accession>A0A1G9QD22</accession>
<sequence length="428" mass="48382">MLSFSYREEKKIFTDLSLELERREFTGIIGPNGSGKSTLLKNLSRLYEPDGGSIYLDGRSLNRLSASQLARRLAVVPQEMRINFQFNVYDLVMMGRNPYQNRWGSVSEEDRDEVERAMALTDVRKFRDKTIDELSGGERQRVIIARALAQVPEILLLDEPASNLDINYKSEIFDLLAYLNRESDLTILVVSHDLNLAAQYCRRLVLLDEGEIHSQGSPDKVLTEDNISSVYETGVVVEKNHITGRPYVTVLPREHREYQSLSAAGDRVHVICGGGNAGNLLQRLYFAGFQVSCGVINQGDSDWNTARRFGFYTVDIPPFAYLDEEALEENAGWVEKAELVLVGDLPFGHGNVDNLLQLKEFPDKDIIMLNRRDIEERDYTGGQAAEIWNELTARQNVKTARQEEEMLSIVGNLLTGAPRKNESREESG</sequence>
<evidence type="ECO:0000313" key="5">
    <source>
        <dbReference type="EMBL" id="SDM08641.1"/>
    </source>
</evidence>
<dbReference type="Proteomes" id="UP000199476">
    <property type="component" value="Unassembled WGS sequence"/>
</dbReference>
<dbReference type="InterPro" id="IPR003593">
    <property type="entry name" value="AAA+_ATPase"/>
</dbReference>
<keyword evidence="1" id="KW-0813">Transport</keyword>
<dbReference type="STRING" id="321763.SAMN04488692_11621"/>
<dbReference type="AlphaFoldDB" id="A0A1G9QD22"/>
<feature type="domain" description="ABC transporter" evidence="4">
    <location>
        <begin position="2"/>
        <end position="234"/>
    </location>
</feature>
<dbReference type="Gene3D" id="3.40.50.300">
    <property type="entry name" value="P-loop containing nucleotide triphosphate hydrolases"/>
    <property type="match status" value="1"/>
</dbReference>
<keyword evidence="3 5" id="KW-0067">ATP-binding</keyword>
<gene>
    <name evidence="5" type="ORF">SAMN04488692_11621</name>
</gene>
<evidence type="ECO:0000256" key="3">
    <source>
        <dbReference type="ARBA" id="ARBA00022840"/>
    </source>
</evidence>
<evidence type="ECO:0000256" key="2">
    <source>
        <dbReference type="ARBA" id="ARBA00022741"/>
    </source>
</evidence>
<organism evidence="5 6">
    <name type="scientific">Halarsenatibacter silvermanii</name>
    <dbReference type="NCBI Taxonomy" id="321763"/>
    <lineage>
        <taxon>Bacteria</taxon>
        <taxon>Bacillati</taxon>
        <taxon>Bacillota</taxon>
        <taxon>Clostridia</taxon>
        <taxon>Halanaerobiales</taxon>
        <taxon>Halarsenatibacteraceae</taxon>
        <taxon>Halarsenatibacter</taxon>
    </lineage>
</organism>
<dbReference type="InterPro" id="IPR017871">
    <property type="entry name" value="ABC_transporter-like_CS"/>
</dbReference>
<dbReference type="SMART" id="SM00382">
    <property type="entry name" value="AAA"/>
    <property type="match status" value="1"/>
</dbReference>
<dbReference type="PROSITE" id="PS00211">
    <property type="entry name" value="ABC_TRANSPORTER_1"/>
    <property type="match status" value="1"/>
</dbReference>
<dbReference type="CDD" id="cd03214">
    <property type="entry name" value="ABC_Iron-Siderophores_B12_Hemin"/>
    <property type="match status" value="1"/>
</dbReference>
<protein>
    <submittedName>
        <fullName evidence="5">Iron complex transport system ATP-binding protein</fullName>
    </submittedName>
</protein>
<dbReference type="PANTHER" id="PTHR42794:SF2">
    <property type="entry name" value="ABC TRANSPORTER ATP-BINDING PROTEIN"/>
    <property type="match status" value="1"/>
</dbReference>
<evidence type="ECO:0000256" key="1">
    <source>
        <dbReference type="ARBA" id="ARBA00022448"/>
    </source>
</evidence>
<reference evidence="5 6" key="1">
    <citation type="submission" date="2016-10" db="EMBL/GenBank/DDBJ databases">
        <authorList>
            <person name="de Groot N.N."/>
        </authorList>
    </citation>
    <scope>NUCLEOTIDE SEQUENCE [LARGE SCALE GENOMIC DNA]</scope>
    <source>
        <strain evidence="5 6">SLAS-1</strain>
    </source>
</reference>
<dbReference type="GO" id="GO:0016887">
    <property type="term" value="F:ATP hydrolysis activity"/>
    <property type="evidence" value="ECO:0007669"/>
    <property type="project" value="InterPro"/>
</dbReference>
<dbReference type="InterPro" id="IPR003439">
    <property type="entry name" value="ABC_transporter-like_ATP-bd"/>
</dbReference>
<dbReference type="Pfam" id="PF00005">
    <property type="entry name" value="ABC_tran"/>
    <property type="match status" value="1"/>
</dbReference>
<dbReference type="SUPFAM" id="SSF52540">
    <property type="entry name" value="P-loop containing nucleoside triphosphate hydrolases"/>
    <property type="match status" value="1"/>
</dbReference>
<name>A0A1G9QD22_9FIRM</name>
<dbReference type="PANTHER" id="PTHR42794">
    <property type="entry name" value="HEMIN IMPORT ATP-BINDING PROTEIN HMUV"/>
    <property type="match status" value="1"/>
</dbReference>
<keyword evidence="6" id="KW-1185">Reference proteome</keyword>
<keyword evidence="2" id="KW-0547">Nucleotide-binding</keyword>
<dbReference type="InterPro" id="IPR027417">
    <property type="entry name" value="P-loop_NTPase"/>
</dbReference>
<proteinExistence type="predicted"/>
<evidence type="ECO:0000313" key="6">
    <source>
        <dbReference type="Proteomes" id="UP000199476"/>
    </source>
</evidence>
<dbReference type="EMBL" id="FNGO01000016">
    <property type="protein sequence ID" value="SDM08641.1"/>
    <property type="molecule type" value="Genomic_DNA"/>
</dbReference>
<evidence type="ECO:0000259" key="4">
    <source>
        <dbReference type="PROSITE" id="PS50893"/>
    </source>
</evidence>
<dbReference type="GO" id="GO:0005524">
    <property type="term" value="F:ATP binding"/>
    <property type="evidence" value="ECO:0007669"/>
    <property type="project" value="UniProtKB-KW"/>
</dbReference>
<dbReference type="FunFam" id="3.40.50.300:FF:000134">
    <property type="entry name" value="Iron-enterobactin ABC transporter ATP-binding protein"/>
    <property type="match status" value="1"/>
</dbReference>
<dbReference type="PROSITE" id="PS50893">
    <property type="entry name" value="ABC_TRANSPORTER_2"/>
    <property type="match status" value="1"/>
</dbReference>